<feature type="region of interest" description="Disordered" evidence="10">
    <location>
        <begin position="1"/>
        <end position="30"/>
    </location>
</feature>
<evidence type="ECO:0000256" key="4">
    <source>
        <dbReference type="ARBA" id="ARBA00022475"/>
    </source>
</evidence>
<evidence type="ECO:0000256" key="6">
    <source>
        <dbReference type="ARBA" id="ARBA00022679"/>
    </source>
</evidence>
<keyword evidence="11" id="KW-0812">Transmembrane</keyword>
<comment type="caution">
    <text evidence="13">The sequence shown here is derived from an EMBL/GenBank/DDBJ whole genome shotgun (WGS) entry which is preliminary data.</text>
</comment>
<evidence type="ECO:0000256" key="8">
    <source>
        <dbReference type="ARBA" id="ARBA00022777"/>
    </source>
</evidence>
<feature type="transmembrane region" description="Helical" evidence="11">
    <location>
        <begin position="69"/>
        <end position="89"/>
    </location>
</feature>
<feature type="transmembrane region" description="Helical" evidence="11">
    <location>
        <begin position="181"/>
        <end position="200"/>
    </location>
</feature>
<keyword evidence="7" id="KW-0547">Nucleotide-binding</keyword>
<keyword evidence="6" id="KW-0808">Transferase</keyword>
<dbReference type="EMBL" id="BAABJE010000010">
    <property type="protein sequence ID" value="GAA4795627.1"/>
    <property type="molecule type" value="Genomic_DNA"/>
</dbReference>
<dbReference type="PRINTS" id="PR00344">
    <property type="entry name" value="BCTRLSENSOR"/>
</dbReference>
<keyword evidence="11" id="KW-0472">Membrane</keyword>
<feature type="transmembrane region" description="Helical" evidence="11">
    <location>
        <begin position="148"/>
        <end position="169"/>
    </location>
</feature>
<dbReference type="EC" id="2.7.13.3" evidence="3"/>
<evidence type="ECO:0000256" key="7">
    <source>
        <dbReference type="ARBA" id="ARBA00022741"/>
    </source>
</evidence>
<dbReference type="SMART" id="SM00387">
    <property type="entry name" value="HATPase_c"/>
    <property type="match status" value="1"/>
</dbReference>
<dbReference type="Pfam" id="PF25323">
    <property type="entry name" value="6TM_PilS"/>
    <property type="match status" value="1"/>
</dbReference>
<keyword evidence="5" id="KW-0597">Phosphoprotein</keyword>
<sequence length="453" mass="49179">MPARSPAADTPTDRTPIERARRRRGEAAPRDRTGLRNMQQLIQLRWIAVMGQVLTILVVHYGIGIALPLRWMLGVLLLLALFNLASQVWWKQRGHVSNAAILAGLLVDVASLTLQLHFSGGITNPFVFLYLLQVALGTVLLRSPAPWILAGATGLCVAALIMLPSPIEIAVHPGGGLGDHYVQGLLICFLLLAALLVVFISRIGGILRERDARLAELRQRAAEEEHIVRMGLLASGAAHELGTPLATLSVILGDWRHLPTFESDPELSHDVVEMQAQVARCKSIVTNILLAAGKTRGEAPVETTLHALLDEMAEEWQTLRGLADFRYRRSCAENPRIVSDVGLRQMVFNVLDNALEVSPGWVSLDADCRDGQLVIEIADDGPGFVTDVLERLGTPYNSTKDRPGGGLGLFLSVNVARTLGGTLTARNRRQGGAIVTMTLPLSAIALEAHDDDR</sequence>
<dbReference type="SUPFAM" id="SSF55874">
    <property type="entry name" value="ATPase domain of HSP90 chaperone/DNA topoisomerase II/histidine kinase"/>
    <property type="match status" value="1"/>
</dbReference>
<evidence type="ECO:0000256" key="11">
    <source>
        <dbReference type="SAM" id="Phobius"/>
    </source>
</evidence>
<keyword evidence="4" id="KW-1003">Cell membrane</keyword>
<dbReference type="Proteomes" id="UP001499959">
    <property type="component" value="Unassembled WGS sequence"/>
</dbReference>
<keyword evidence="9 13" id="KW-0067">ATP-binding</keyword>
<keyword evidence="8" id="KW-0418">Kinase</keyword>
<feature type="transmembrane region" description="Helical" evidence="11">
    <location>
        <begin position="122"/>
        <end position="141"/>
    </location>
</feature>
<dbReference type="RefSeq" id="WP_345303350.1">
    <property type="nucleotide sequence ID" value="NZ_BAABJE010000010.1"/>
</dbReference>
<dbReference type="Pfam" id="PF02518">
    <property type="entry name" value="HATPase_c"/>
    <property type="match status" value="1"/>
</dbReference>
<dbReference type="Gene3D" id="3.30.565.10">
    <property type="entry name" value="Histidine kinase-like ATPase, C-terminal domain"/>
    <property type="match status" value="1"/>
</dbReference>
<proteinExistence type="predicted"/>
<dbReference type="InterPro" id="IPR036097">
    <property type="entry name" value="HisK_dim/P_sf"/>
</dbReference>
<dbReference type="PROSITE" id="PS50109">
    <property type="entry name" value="HIS_KIN"/>
    <property type="match status" value="1"/>
</dbReference>
<dbReference type="CDD" id="cd00082">
    <property type="entry name" value="HisKA"/>
    <property type="match status" value="1"/>
</dbReference>
<evidence type="ECO:0000313" key="13">
    <source>
        <dbReference type="EMBL" id="GAA4795627.1"/>
    </source>
</evidence>
<dbReference type="InterPro" id="IPR003661">
    <property type="entry name" value="HisK_dim/P_dom"/>
</dbReference>
<evidence type="ECO:0000256" key="5">
    <source>
        <dbReference type="ARBA" id="ARBA00022553"/>
    </source>
</evidence>
<comment type="subcellular location">
    <subcellularLocation>
        <location evidence="2">Cell membrane</location>
        <topology evidence="2">Multi-pass membrane protein</topology>
    </subcellularLocation>
</comment>
<comment type="catalytic activity">
    <reaction evidence="1">
        <text>ATP + protein L-histidine = ADP + protein N-phospho-L-histidine.</text>
        <dbReference type="EC" id="2.7.13.3"/>
    </reaction>
</comment>
<dbReference type="InterPro" id="IPR050980">
    <property type="entry name" value="2C_sensor_his_kinase"/>
</dbReference>
<dbReference type="Gene3D" id="1.10.287.130">
    <property type="match status" value="1"/>
</dbReference>
<evidence type="ECO:0000256" key="1">
    <source>
        <dbReference type="ARBA" id="ARBA00000085"/>
    </source>
</evidence>
<keyword evidence="14" id="KW-1185">Reference proteome</keyword>
<feature type="transmembrane region" description="Helical" evidence="11">
    <location>
        <begin position="96"/>
        <end position="116"/>
    </location>
</feature>
<name>A0ABP9BLI7_9GAMM</name>
<feature type="transmembrane region" description="Helical" evidence="11">
    <location>
        <begin position="44"/>
        <end position="63"/>
    </location>
</feature>
<dbReference type="InterPro" id="IPR003594">
    <property type="entry name" value="HATPase_dom"/>
</dbReference>
<dbReference type="SUPFAM" id="SSF47384">
    <property type="entry name" value="Homodimeric domain of signal transducing histidine kinase"/>
    <property type="match status" value="1"/>
</dbReference>
<dbReference type="PANTHER" id="PTHR44936:SF10">
    <property type="entry name" value="SENSOR PROTEIN RSTB"/>
    <property type="match status" value="1"/>
</dbReference>
<dbReference type="InterPro" id="IPR036890">
    <property type="entry name" value="HATPase_C_sf"/>
</dbReference>
<organism evidence="13 14">
    <name type="scientific">Lysobacter hankyongensis</name>
    <dbReference type="NCBI Taxonomy" id="1176535"/>
    <lineage>
        <taxon>Bacteria</taxon>
        <taxon>Pseudomonadati</taxon>
        <taxon>Pseudomonadota</taxon>
        <taxon>Gammaproteobacteria</taxon>
        <taxon>Lysobacterales</taxon>
        <taxon>Lysobacteraceae</taxon>
        <taxon>Lysobacter</taxon>
    </lineage>
</organism>
<dbReference type="GO" id="GO:0005524">
    <property type="term" value="F:ATP binding"/>
    <property type="evidence" value="ECO:0007669"/>
    <property type="project" value="UniProtKB-KW"/>
</dbReference>
<feature type="compositionally biased region" description="Basic and acidic residues" evidence="10">
    <location>
        <begin position="11"/>
        <end position="30"/>
    </location>
</feature>
<reference evidence="14" key="1">
    <citation type="journal article" date="2019" name="Int. J. Syst. Evol. Microbiol.">
        <title>The Global Catalogue of Microorganisms (GCM) 10K type strain sequencing project: providing services to taxonomists for standard genome sequencing and annotation.</title>
        <authorList>
            <consortium name="The Broad Institute Genomics Platform"/>
            <consortium name="The Broad Institute Genome Sequencing Center for Infectious Disease"/>
            <person name="Wu L."/>
            <person name="Ma J."/>
        </authorList>
    </citation>
    <scope>NUCLEOTIDE SEQUENCE [LARGE SCALE GENOMIC DNA]</scope>
    <source>
        <strain evidence="14">JCM 18204</strain>
    </source>
</reference>
<dbReference type="InterPro" id="IPR005467">
    <property type="entry name" value="His_kinase_dom"/>
</dbReference>
<accession>A0ABP9BLI7</accession>
<feature type="domain" description="Histidine kinase" evidence="12">
    <location>
        <begin position="236"/>
        <end position="443"/>
    </location>
</feature>
<evidence type="ECO:0000256" key="9">
    <source>
        <dbReference type="ARBA" id="ARBA00022840"/>
    </source>
</evidence>
<dbReference type="PANTHER" id="PTHR44936">
    <property type="entry name" value="SENSOR PROTEIN CREC"/>
    <property type="match status" value="1"/>
</dbReference>
<evidence type="ECO:0000259" key="12">
    <source>
        <dbReference type="PROSITE" id="PS50109"/>
    </source>
</evidence>
<evidence type="ECO:0000256" key="10">
    <source>
        <dbReference type="SAM" id="MobiDB-lite"/>
    </source>
</evidence>
<evidence type="ECO:0000256" key="3">
    <source>
        <dbReference type="ARBA" id="ARBA00012438"/>
    </source>
</evidence>
<evidence type="ECO:0000313" key="14">
    <source>
        <dbReference type="Proteomes" id="UP001499959"/>
    </source>
</evidence>
<dbReference type="InterPro" id="IPR004358">
    <property type="entry name" value="Sig_transdc_His_kin-like_C"/>
</dbReference>
<keyword evidence="11" id="KW-1133">Transmembrane helix</keyword>
<gene>
    <name evidence="13" type="ORF">GCM10023307_21790</name>
</gene>
<protein>
    <recommendedName>
        <fullName evidence="3">histidine kinase</fullName>
        <ecNumber evidence="3">2.7.13.3</ecNumber>
    </recommendedName>
</protein>
<evidence type="ECO:0000256" key="2">
    <source>
        <dbReference type="ARBA" id="ARBA00004651"/>
    </source>
</evidence>